<accession>A0A3P3VSR1</accession>
<comment type="caution">
    <text evidence="2">The sequence shown here is derived from an EMBL/GenBank/DDBJ whole genome shotgun (WGS) entry which is preliminary data.</text>
</comment>
<evidence type="ECO:0000313" key="2">
    <source>
        <dbReference type="EMBL" id="RRJ85680.1"/>
    </source>
</evidence>
<sequence length="73" mass="8303">MMFFSGKPDSDKEPASMGQRILSFCFAVFVSVVLLSLALQLLAQIWGWLLLIAILAAAVFAGFWFYRKRRDGW</sequence>
<feature type="transmembrane region" description="Helical" evidence="1">
    <location>
        <begin position="21"/>
        <end position="39"/>
    </location>
</feature>
<gene>
    <name evidence="2" type="ORF">EG850_12215</name>
</gene>
<protein>
    <submittedName>
        <fullName evidence="2">Uncharacterized protein</fullName>
    </submittedName>
</protein>
<keyword evidence="1" id="KW-0812">Transmembrane</keyword>
<dbReference type="EMBL" id="RQVS01000021">
    <property type="protein sequence ID" value="RRJ85680.1"/>
    <property type="molecule type" value="Genomic_DNA"/>
</dbReference>
<evidence type="ECO:0000313" key="3">
    <source>
        <dbReference type="Proteomes" id="UP000274391"/>
    </source>
</evidence>
<evidence type="ECO:0000256" key="1">
    <source>
        <dbReference type="SAM" id="Phobius"/>
    </source>
</evidence>
<keyword evidence="1" id="KW-0472">Membrane</keyword>
<organism evidence="2 3">
    <name type="scientific">Gulosibacter macacae</name>
    <dbReference type="NCBI Taxonomy" id="2488791"/>
    <lineage>
        <taxon>Bacteria</taxon>
        <taxon>Bacillati</taxon>
        <taxon>Actinomycetota</taxon>
        <taxon>Actinomycetes</taxon>
        <taxon>Micrococcales</taxon>
        <taxon>Microbacteriaceae</taxon>
        <taxon>Gulosibacter</taxon>
    </lineage>
</organism>
<feature type="transmembrane region" description="Helical" evidence="1">
    <location>
        <begin position="45"/>
        <end position="66"/>
    </location>
</feature>
<dbReference type="RefSeq" id="WP_124973879.1">
    <property type="nucleotide sequence ID" value="NZ_RQVS01000021.1"/>
</dbReference>
<dbReference type="Proteomes" id="UP000274391">
    <property type="component" value="Unassembled WGS sequence"/>
</dbReference>
<dbReference type="AlphaFoldDB" id="A0A3P3VSR1"/>
<keyword evidence="1" id="KW-1133">Transmembrane helix</keyword>
<name>A0A3P3VSR1_9MICO</name>
<reference evidence="2 3" key="1">
    <citation type="submission" date="2018-11" db="EMBL/GenBank/DDBJ databases">
        <title>YIM 102482-1 draft genome.</title>
        <authorList>
            <person name="Li G."/>
            <person name="Jiang Y."/>
        </authorList>
    </citation>
    <scope>NUCLEOTIDE SEQUENCE [LARGE SCALE GENOMIC DNA]</scope>
    <source>
        <strain evidence="2 3">YIM 102482-1</strain>
    </source>
</reference>
<proteinExistence type="predicted"/>
<keyword evidence="3" id="KW-1185">Reference proteome</keyword>